<sequence>MVLSDCGLGVTADANREVSIDEEMSADTSAIQVKESPNYAGRRWINAGWEQQTGAK</sequence>
<organism evidence="1 2">
    <name type="scientific">Bradyrhizobium yuanmingense</name>
    <dbReference type="NCBI Taxonomy" id="108015"/>
    <lineage>
        <taxon>Bacteria</taxon>
        <taxon>Pseudomonadati</taxon>
        <taxon>Pseudomonadota</taxon>
        <taxon>Alphaproteobacteria</taxon>
        <taxon>Hyphomicrobiales</taxon>
        <taxon>Nitrobacteraceae</taxon>
        <taxon>Bradyrhizobium</taxon>
    </lineage>
</organism>
<protein>
    <submittedName>
        <fullName evidence="1">Uncharacterized protein</fullName>
    </submittedName>
</protein>
<proteinExistence type="predicted"/>
<evidence type="ECO:0000313" key="2">
    <source>
        <dbReference type="Proteomes" id="UP000183174"/>
    </source>
</evidence>
<reference evidence="1 2" key="1">
    <citation type="submission" date="2016-08" db="EMBL/GenBank/DDBJ databases">
        <authorList>
            <person name="Seilhamer J.J."/>
        </authorList>
    </citation>
    <scope>NUCLEOTIDE SEQUENCE [LARGE SCALE GENOMIC DNA]</scope>
    <source>
        <strain evidence="1 2">CCBAU 10071</strain>
    </source>
</reference>
<gene>
    <name evidence="1" type="ORF">GA0061099_1004706</name>
</gene>
<dbReference type="Proteomes" id="UP000183174">
    <property type="component" value="Unassembled WGS sequence"/>
</dbReference>
<evidence type="ECO:0000313" key="1">
    <source>
        <dbReference type="EMBL" id="SCB31960.1"/>
    </source>
</evidence>
<dbReference type="AlphaFoldDB" id="A0A1C3VW23"/>
<name>A0A1C3VW23_9BRAD</name>
<accession>A0A1C3VW23</accession>
<dbReference type="EMBL" id="FMAE01000004">
    <property type="protein sequence ID" value="SCB31960.1"/>
    <property type="molecule type" value="Genomic_DNA"/>
</dbReference>